<keyword evidence="3" id="KW-1185">Reference proteome</keyword>
<evidence type="ECO:0000313" key="3">
    <source>
        <dbReference type="Proteomes" id="UP000010880"/>
    </source>
</evidence>
<feature type="transmembrane region" description="Helical" evidence="1">
    <location>
        <begin position="233"/>
        <end position="253"/>
    </location>
</feature>
<accession>L0KAG0</accession>
<proteinExistence type="predicted"/>
<keyword evidence="1" id="KW-0812">Transmembrane</keyword>
<feature type="transmembrane region" description="Helical" evidence="1">
    <location>
        <begin position="41"/>
        <end position="61"/>
    </location>
</feature>
<organism evidence="2 3">
    <name type="scientific">Halobacteroides halobius (strain ATCC 35273 / DSM 5150 / MD-1)</name>
    <dbReference type="NCBI Taxonomy" id="748449"/>
    <lineage>
        <taxon>Bacteria</taxon>
        <taxon>Bacillati</taxon>
        <taxon>Bacillota</taxon>
        <taxon>Clostridia</taxon>
        <taxon>Halanaerobiales</taxon>
        <taxon>Halobacteroidaceae</taxon>
        <taxon>Halobacteroides</taxon>
    </lineage>
</organism>
<feature type="transmembrane region" description="Helical" evidence="1">
    <location>
        <begin position="286"/>
        <end position="303"/>
    </location>
</feature>
<keyword evidence="1" id="KW-0472">Membrane</keyword>
<reference evidence="3" key="1">
    <citation type="submission" date="2012-02" db="EMBL/GenBank/DDBJ databases">
        <title>The complete genome of Halobacteroides halobius DSM 5150.</title>
        <authorList>
            <person name="Lucas S."/>
            <person name="Copeland A."/>
            <person name="Lapidus A."/>
            <person name="Glavina del Rio T."/>
            <person name="Dalin E."/>
            <person name="Tice H."/>
            <person name="Bruce D."/>
            <person name="Goodwin L."/>
            <person name="Pitluck S."/>
            <person name="Peters L."/>
            <person name="Mikhailova N."/>
            <person name="Gu W."/>
            <person name="Kyrpides N."/>
            <person name="Mavromatis K."/>
            <person name="Ivanova N."/>
            <person name="Brettin T."/>
            <person name="Detter J.C."/>
            <person name="Han C."/>
            <person name="Larimer F."/>
            <person name="Land M."/>
            <person name="Hauser L."/>
            <person name="Markowitz V."/>
            <person name="Cheng J.-F."/>
            <person name="Hugenholtz P."/>
            <person name="Woyke T."/>
            <person name="Wu D."/>
            <person name="Tindall B."/>
            <person name="Pomrenke H."/>
            <person name="Brambilla E."/>
            <person name="Klenk H.-P."/>
            <person name="Eisen J.A."/>
        </authorList>
    </citation>
    <scope>NUCLEOTIDE SEQUENCE [LARGE SCALE GENOMIC DNA]</scope>
    <source>
        <strain evidence="3">ATCC 35273 / DSM 5150 / MD-1</strain>
    </source>
</reference>
<dbReference type="RefSeq" id="WP_015327715.1">
    <property type="nucleotide sequence ID" value="NC_019978.1"/>
</dbReference>
<name>L0KAG0_HALHC</name>
<feature type="transmembrane region" description="Helical" evidence="1">
    <location>
        <begin position="149"/>
        <end position="170"/>
    </location>
</feature>
<dbReference type="AlphaFoldDB" id="L0KAG0"/>
<dbReference type="STRING" id="748449.Halha_2117"/>
<feature type="transmembrane region" description="Helical" evidence="1">
    <location>
        <begin position="204"/>
        <end position="221"/>
    </location>
</feature>
<evidence type="ECO:0000313" key="2">
    <source>
        <dbReference type="EMBL" id="AGB42001.1"/>
    </source>
</evidence>
<feature type="transmembrane region" description="Helical" evidence="1">
    <location>
        <begin position="92"/>
        <end position="108"/>
    </location>
</feature>
<dbReference type="EMBL" id="CP003359">
    <property type="protein sequence ID" value="AGB42001.1"/>
    <property type="molecule type" value="Genomic_DNA"/>
</dbReference>
<gene>
    <name evidence="2" type="ordered locus">Halha_2117</name>
</gene>
<dbReference type="TCDB" id="4.A.6.4.2">
    <property type="family name" value="the pts mannose-fructose-sorbose (man) family"/>
</dbReference>
<protein>
    <submittedName>
        <fullName evidence="2">Uncharacterized protein</fullName>
    </submittedName>
</protein>
<dbReference type="KEGG" id="hhl:Halha_2117"/>
<feature type="transmembrane region" description="Helical" evidence="1">
    <location>
        <begin position="259"/>
        <end position="279"/>
    </location>
</feature>
<dbReference type="Proteomes" id="UP000010880">
    <property type="component" value="Chromosome"/>
</dbReference>
<dbReference type="HOGENOM" id="CLU_914546_0_0_9"/>
<evidence type="ECO:0000256" key="1">
    <source>
        <dbReference type="SAM" id="Phobius"/>
    </source>
</evidence>
<feature type="transmembrane region" description="Helical" evidence="1">
    <location>
        <begin position="120"/>
        <end position="143"/>
    </location>
</feature>
<dbReference type="OrthoDB" id="2111603at2"/>
<keyword evidence="1" id="KW-1133">Transmembrane helix</keyword>
<feature type="transmembrane region" description="Helical" evidence="1">
    <location>
        <begin position="182"/>
        <end position="198"/>
    </location>
</feature>
<sequence length="304" mass="34530">MLFKIGLALVITLLFYLRYKVGFKLKVLFHPILLTPLVGSFFGWGGFTTGVFLGALVELLWGSNLVDYNTGLKYGLLVSLLTIVLMNLTNNISLYFNLTLVVILVYSFQESLDFLEQERYFSGLVFLFNLLVLSSAPLIKIMLGWIPAQFINSLQVSGGLIPIIGLALFLSQGVNPIFARDNVWYYAYGIATLVTAIFAFNNYYFGLIFFPVVWYTIYYLWDQIRSLKFKDYLKLSIAVLAVIIASEIIELRSQLLTGALQYILWIDLLLVLFAGLRFFKLTTIELYFIAILLGIIGSQYGLLR</sequence>